<gene>
    <name evidence="8" type="ORF">I6J18_00325</name>
</gene>
<dbReference type="GO" id="GO:0016020">
    <property type="term" value="C:membrane"/>
    <property type="evidence" value="ECO:0007669"/>
    <property type="project" value="UniProtKB-SubCell"/>
</dbReference>
<dbReference type="KEGG" id="ppsr:I6J18_00325"/>
<dbReference type="Pfam" id="PF12698">
    <property type="entry name" value="ABC2_membrane_3"/>
    <property type="match status" value="1"/>
</dbReference>
<dbReference type="Proteomes" id="UP000595254">
    <property type="component" value="Chromosome"/>
</dbReference>
<organism evidence="8 9">
    <name type="scientific">Peribacillus psychrosaccharolyticus</name>
    <name type="common">Bacillus psychrosaccharolyticus</name>
    <dbReference type="NCBI Taxonomy" id="1407"/>
    <lineage>
        <taxon>Bacteria</taxon>
        <taxon>Bacillati</taxon>
        <taxon>Bacillota</taxon>
        <taxon>Bacilli</taxon>
        <taxon>Bacillales</taxon>
        <taxon>Bacillaceae</taxon>
        <taxon>Peribacillus</taxon>
    </lineage>
</organism>
<sequence length="500" mass="55372">MKDLLKIKVVWRPIWIIVLIMLAMVSVYLPVFKGADQNLTDFPLIIVNEDKDFSEQIDGKKIFASIPQSQDGHSLKWMSETSEKKARQAIKENKANGALIIPANYSNQITKIHDALLSGKELPKAVEVKILLNEGGGQLVSSIAPSILQSLAASASADISGELKQELIKANKQVSPQAANLLERPITTTSSNVLGLPKDLNKGMTPFVLVLIASITGFMGTQMINGYMSKISERMRERGLALSSLTVQLTEMLLGVILMILTSSALMVVVFGFFNSSHSISVWPIWLFTILGTLTMFFMFKMLSLFFGTWGILVMFPINILGIFGSGGAVPLTGLPDFHRFVSTILPTRYIEDGLKSLLYFNGNMEAGLDTALWFLFSYLVVFIVICLSFTYRTHKKESAAQNEPSPSGIQASKAETEEQSNRVVQTSTPISRELVEKTPSTQSVKATMISLSKNQNDTDDDWYRQALLNFTVQESNDTTQNGMNDDVFRQALIMINKQN</sequence>
<feature type="region of interest" description="Disordered" evidence="5">
    <location>
        <begin position="398"/>
        <end position="428"/>
    </location>
</feature>
<keyword evidence="9" id="KW-1185">Reference proteome</keyword>
<name>A0A974NMA2_PERPY</name>
<dbReference type="PANTHER" id="PTHR43077:SF10">
    <property type="entry name" value="TRANSPORT PERMEASE PROTEIN"/>
    <property type="match status" value="1"/>
</dbReference>
<evidence type="ECO:0000256" key="6">
    <source>
        <dbReference type="SAM" id="Phobius"/>
    </source>
</evidence>
<evidence type="ECO:0000256" key="5">
    <source>
        <dbReference type="SAM" id="MobiDB-lite"/>
    </source>
</evidence>
<evidence type="ECO:0000256" key="4">
    <source>
        <dbReference type="ARBA" id="ARBA00023136"/>
    </source>
</evidence>
<feature type="transmembrane region" description="Helical" evidence="6">
    <location>
        <begin position="307"/>
        <end position="330"/>
    </location>
</feature>
<keyword evidence="4 6" id="KW-0472">Membrane</keyword>
<dbReference type="Gene3D" id="3.40.1710.10">
    <property type="entry name" value="abc type-2 transporter like domain"/>
    <property type="match status" value="1"/>
</dbReference>
<feature type="transmembrane region" description="Helical" evidence="6">
    <location>
        <begin position="280"/>
        <end position="300"/>
    </location>
</feature>
<dbReference type="InterPro" id="IPR051328">
    <property type="entry name" value="T7SS_ABC-Transporter"/>
</dbReference>
<dbReference type="RefSeq" id="WP_040375370.1">
    <property type="nucleotide sequence ID" value="NZ_CP068053.1"/>
</dbReference>
<evidence type="ECO:0000256" key="1">
    <source>
        <dbReference type="ARBA" id="ARBA00004141"/>
    </source>
</evidence>
<reference evidence="8 9" key="1">
    <citation type="submission" date="2021-01" db="EMBL/GenBank/DDBJ databases">
        <title>FDA dAtabase for Regulatory Grade micrObial Sequences (FDA-ARGOS): Supporting development and validation of Infectious Disease Dx tests.</title>
        <authorList>
            <person name="Nelson B."/>
            <person name="Plummer A."/>
            <person name="Tallon L."/>
            <person name="Sadzewicz L."/>
            <person name="Zhao X."/>
            <person name="Boylan J."/>
            <person name="Ott S."/>
            <person name="Bowen H."/>
            <person name="Vavikolanu K."/>
            <person name="Mehta A."/>
            <person name="Aluvathingal J."/>
            <person name="Nadendla S."/>
            <person name="Myers T."/>
            <person name="Yan Y."/>
            <person name="Sichtig H."/>
        </authorList>
    </citation>
    <scope>NUCLEOTIDE SEQUENCE [LARGE SCALE GENOMIC DNA]</scope>
    <source>
        <strain evidence="8 9">FDAARGOS_1161</strain>
    </source>
</reference>
<keyword evidence="2 6" id="KW-0812">Transmembrane</keyword>
<comment type="subcellular location">
    <subcellularLocation>
        <location evidence="1">Membrane</location>
        <topology evidence="1">Multi-pass membrane protein</topology>
    </subcellularLocation>
</comment>
<feature type="transmembrane region" description="Helical" evidence="6">
    <location>
        <begin position="372"/>
        <end position="392"/>
    </location>
</feature>
<feature type="transmembrane region" description="Helical" evidence="6">
    <location>
        <begin position="249"/>
        <end position="274"/>
    </location>
</feature>
<feature type="compositionally biased region" description="Polar residues" evidence="5">
    <location>
        <begin position="400"/>
        <end position="411"/>
    </location>
</feature>
<proteinExistence type="predicted"/>
<dbReference type="InterPro" id="IPR013525">
    <property type="entry name" value="ABC2_TM"/>
</dbReference>
<feature type="transmembrane region" description="Helical" evidence="6">
    <location>
        <begin position="12"/>
        <end position="31"/>
    </location>
</feature>
<dbReference type="EMBL" id="CP068053">
    <property type="protein sequence ID" value="QQT00440.1"/>
    <property type="molecule type" value="Genomic_DNA"/>
</dbReference>
<evidence type="ECO:0000256" key="2">
    <source>
        <dbReference type="ARBA" id="ARBA00022692"/>
    </source>
</evidence>
<accession>A0A974NMA2</accession>
<keyword evidence="3 6" id="KW-1133">Transmembrane helix</keyword>
<feature type="transmembrane region" description="Helical" evidence="6">
    <location>
        <begin position="207"/>
        <end position="228"/>
    </location>
</feature>
<evidence type="ECO:0000313" key="8">
    <source>
        <dbReference type="EMBL" id="QQT00440.1"/>
    </source>
</evidence>
<evidence type="ECO:0000313" key="9">
    <source>
        <dbReference type="Proteomes" id="UP000595254"/>
    </source>
</evidence>
<evidence type="ECO:0000256" key="3">
    <source>
        <dbReference type="ARBA" id="ARBA00022989"/>
    </source>
</evidence>
<protein>
    <submittedName>
        <fullName evidence="8">ABC transporter permease</fullName>
    </submittedName>
</protein>
<evidence type="ECO:0000259" key="7">
    <source>
        <dbReference type="Pfam" id="PF12698"/>
    </source>
</evidence>
<dbReference type="GO" id="GO:0140359">
    <property type="term" value="F:ABC-type transporter activity"/>
    <property type="evidence" value="ECO:0007669"/>
    <property type="project" value="InterPro"/>
</dbReference>
<dbReference type="AlphaFoldDB" id="A0A974NMA2"/>
<feature type="domain" description="ABC-2 type transporter transmembrane" evidence="7">
    <location>
        <begin position="14"/>
        <end position="388"/>
    </location>
</feature>
<dbReference type="PANTHER" id="PTHR43077">
    <property type="entry name" value="TRANSPORT PERMEASE YVFS-RELATED"/>
    <property type="match status" value="1"/>
</dbReference>